<feature type="compositionally biased region" description="Basic residues" evidence="1">
    <location>
        <begin position="42"/>
        <end position="51"/>
    </location>
</feature>
<dbReference type="HOGENOM" id="CLU_002512_2_0_1"/>
<dbReference type="Pfam" id="PF00773">
    <property type="entry name" value="RNB"/>
    <property type="match status" value="1"/>
</dbReference>
<feature type="region of interest" description="Disordered" evidence="1">
    <location>
        <begin position="40"/>
        <end position="71"/>
    </location>
</feature>
<sequence>MRPAILRRVAVASQRRLKSTAASQRSAGSLLADFDALQAKRPGAKAKKSKSKAAVVPESAPEPAVRTAKSARPEIKYKNSMVTKSQERLAFFAGDEVDFAGGDIEAAEDVPGIEVGRVVELRRSYMTTIGVVLATIMLDGRRRLLVMRATGEIWPAVESDVTFVMPPSLIPKEVSAGCWSPQLLQLWATGQDVGMASASEQSDLLGRKEAEAMADCRRQASAFLRKVQRETERMERHLLAYGVGGAEGIWERYADDVERRTVSAHEVAMTLLNLKRPIGKNTLPTFAAHCLLMRKPECFVADERGVWASGRYLVRSRRERELRQRVRDRVFSDAPEMRAFAKHAEEVRASLAADQPAMEWEDADREFLHVLTLPMVETRSTQALPAGPVANSTLKSLGPTFREAGKKEQDTIDQADYIATLESVGMIPASDSLRASIVRESAERAAAIDGIQLPVNPAGRDGPTESDRLLDGLREDMSSPAFVIDDAGAKELDDGIALERVGDDYWIHVHVADPTRFLARGDALATQAAYMGSTLYLPEGTVPLLPHEMGKGAMSLGSGDGKGQPTLVMSALVTADGDVKDTRVRLGWLRTPRITTYSAVNEVLGVQPPERRYPFGRNPALSGSEERDVAPLSESDAADLRTLQSLACKLRAKRTASAGLEWDQPYSTFFVRSAPPLTNIFNPASIPSQPTAPQPFEYEYAVDQLGMSLPSAQMTVAELMILANGIAAQFLSDRGVHALFRGSLPPRVTSRSRSTVEDLLAKRLPGTAVLPPGEVEKAALLWSQATVTPEAREAWLMGLPAYLRATSPLRRYDDLLAHWQIKGALAADAGIADASLKPLEKKEVERELFRATHADRRAKRSNQDAVDYWRALAVRDELRDPALMDNERGRVDLTKPITVRVRDGGGMTHAAAFSPDLGGGVSVETDHALPIGEEVQVKISGGLTWPKAVVTAKLA</sequence>
<evidence type="ECO:0000313" key="4">
    <source>
        <dbReference type="Proteomes" id="UP000002748"/>
    </source>
</evidence>
<dbReference type="Proteomes" id="UP000002748">
    <property type="component" value="Unassembled WGS sequence"/>
</dbReference>
<dbReference type="VEuPathDB" id="FungiDB:A1Q1_05875"/>
<dbReference type="PANTHER" id="PTHR23355">
    <property type="entry name" value="RIBONUCLEASE"/>
    <property type="match status" value="1"/>
</dbReference>
<gene>
    <name evidence="3" type="ORF">A1Q1_05875</name>
</gene>
<accession>J5SHZ0</accession>
<proteinExistence type="predicted"/>
<comment type="caution">
    <text evidence="3">The sequence shown here is derived from an EMBL/GenBank/DDBJ whole genome shotgun (WGS) entry which is preliminary data.</text>
</comment>
<dbReference type="OrthoDB" id="2285229at2759"/>
<dbReference type="GO" id="GO:0000932">
    <property type="term" value="C:P-body"/>
    <property type="evidence" value="ECO:0007669"/>
    <property type="project" value="TreeGrafter"/>
</dbReference>
<dbReference type="SUPFAM" id="SSF50249">
    <property type="entry name" value="Nucleic acid-binding proteins"/>
    <property type="match status" value="1"/>
</dbReference>
<evidence type="ECO:0000259" key="2">
    <source>
        <dbReference type="SMART" id="SM00955"/>
    </source>
</evidence>
<dbReference type="KEGG" id="tasa:A1Q1_05875"/>
<dbReference type="InterPro" id="IPR012340">
    <property type="entry name" value="NA-bd_OB-fold"/>
</dbReference>
<dbReference type="PANTHER" id="PTHR23355:SF65">
    <property type="entry name" value="EXORIBONUCLEASE CYT-4, PUTATIVE (AFU_ORTHOLOGUE AFUA_7G01550)-RELATED"/>
    <property type="match status" value="1"/>
</dbReference>
<organism evidence="3 4">
    <name type="scientific">Trichosporon asahii var. asahii (strain ATCC 90039 / CBS 2479 / JCM 2466 / KCTC 7840 / NBRC 103889/ NCYC 2677 / UAMH 7654)</name>
    <name type="common">Yeast</name>
    <dbReference type="NCBI Taxonomy" id="1186058"/>
    <lineage>
        <taxon>Eukaryota</taxon>
        <taxon>Fungi</taxon>
        <taxon>Dikarya</taxon>
        <taxon>Basidiomycota</taxon>
        <taxon>Agaricomycotina</taxon>
        <taxon>Tremellomycetes</taxon>
        <taxon>Trichosporonales</taxon>
        <taxon>Trichosporonaceae</taxon>
        <taxon>Trichosporon</taxon>
    </lineage>
</organism>
<dbReference type="GO" id="GO:0003723">
    <property type="term" value="F:RNA binding"/>
    <property type="evidence" value="ECO:0007669"/>
    <property type="project" value="InterPro"/>
</dbReference>
<reference evidence="3 4" key="1">
    <citation type="journal article" date="2012" name="Eukaryot. Cell">
        <title>Draft genome sequence of CBS 2479, the standard type strain of Trichosporon asahii.</title>
        <authorList>
            <person name="Yang R.Y."/>
            <person name="Li H.T."/>
            <person name="Zhu H."/>
            <person name="Zhou G.P."/>
            <person name="Wang M."/>
            <person name="Wang L."/>
        </authorList>
    </citation>
    <scope>NUCLEOTIDE SEQUENCE [LARGE SCALE GENOMIC DNA]</scope>
    <source>
        <strain evidence="4">ATCC 90039 / CBS 2479 / JCM 2466 / KCTC 7840 / NCYC 2677 / UAMH 7654</strain>
    </source>
</reference>
<dbReference type="EMBL" id="ALBS01000322">
    <property type="protein sequence ID" value="EJT45726.1"/>
    <property type="molecule type" value="Genomic_DNA"/>
</dbReference>
<evidence type="ECO:0000256" key="1">
    <source>
        <dbReference type="SAM" id="MobiDB-lite"/>
    </source>
</evidence>
<dbReference type="GO" id="GO:0006402">
    <property type="term" value="P:mRNA catabolic process"/>
    <property type="evidence" value="ECO:0007669"/>
    <property type="project" value="TreeGrafter"/>
</dbReference>
<dbReference type="RefSeq" id="XP_014176559.1">
    <property type="nucleotide sequence ID" value="XM_014321084.1"/>
</dbReference>
<dbReference type="InterPro" id="IPR050180">
    <property type="entry name" value="RNR_Ribonuclease"/>
</dbReference>
<dbReference type="GeneID" id="25989387"/>
<dbReference type="GO" id="GO:0000175">
    <property type="term" value="F:3'-5'-RNA exonuclease activity"/>
    <property type="evidence" value="ECO:0007669"/>
    <property type="project" value="TreeGrafter"/>
</dbReference>
<dbReference type="InterPro" id="IPR001900">
    <property type="entry name" value="RNase_II/R"/>
</dbReference>
<dbReference type="AlphaFoldDB" id="J5SHZ0"/>
<evidence type="ECO:0000313" key="3">
    <source>
        <dbReference type="EMBL" id="EJT45726.1"/>
    </source>
</evidence>
<protein>
    <submittedName>
        <fullName evidence="3">Exoribonuclease II</fullName>
    </submittedName>
</protein>
<feature type="compositionally biased region" description="Low complexity" evidence="1">
    <location>
        <begin position="52"/>
        <end position="65"/>
    </location>
</feature>
<name>J5SHZ0_TRIAS</name>
<dbReference type="SMART" id="SM00955">
    <property type="entry name" value="RNB"/>
    <property type="match status" value="1"/>
</dbReference>
<feature type="domain" description="RNB" evidence="2">
    <location>
        <begin position="474"/>
        <end position="827"/>
    </location>
</feature>